<accession>X7EHH9</accession>
<evidence type="ECO:0000256" key="1">
    <source>
        <dbReference type="SAM" id="Phobius"/>
    </source>
</evidence>
<gene>
    <name evidence="2" type="ORF">OCH239_03085</name>
</gene>
<feature type="transmembrane region" description="Helical" evidence="1">
    <location>
        <begin position="183"/>
        <end position="199"/>
    </location>
</feature>
<keyword evidence="1" id="KW-0812">Transmembrane</keyword>
<dbReference type="AlphaFoldDB" id="X7EHH9"/>
<feature type="transmembrane region" description="Helical" evidence="1">
    <location>
        <begin position="16"/>
        <end position="37"/>
    </location>
</feature>
<comment type="caution">
    <text evidence="2">The sequence shown here is derived from an EMBL/GenBank/DDBJ whole genome shotgun (WGS) entry which is preliminary data.</text>
</comment>
<dbReference type="eggNOG" id="ENOG5030VE5">
    <property type="taxonomic scope" value="Bacteria"/>
</dbReference>
<feature type="transmembrane region" description="Helical" evidence="1">
    <location>
        <begin position="75"/>
        <end position="97"/>
    </location>
</feature>
<keyword evidence="1" id="KW-0472">Membrane</keyword>
<keyword evidence="1" id="KW-1133">Transmembrane helix</keyword>
<keyword evidence="3" id="KW-1185">Reference proteome</keyword>
<evidence type="ECO:0000313" key="2">
    <source>
        <dbReference type="EMBL" id="ETX14583.1"/>
    </source>
</evidence>
<feature type="transmembrane region" description="Helical" evidence="1">
    <location>
        <begin position="49"/>
        <end position="68"/>
    </location>
</feature>
<dbReference type="RefSeq" id="WP_037262580.1">
    <property type="nucleotide sequence ID" value="NZ_JALZ01000010.1"/>
</dbReference>
<organism evidence="2 3">
    <name type="scientific">Roseivivax halodurans JCM 10272</name>
    <dbReference type="NCBI Taxonomy" id="1449350"/>
    <lineage>
        <taxon>Bacteria</taxon>
        <taxon>Pseudomonadati</taxon>
        <taxon>Pseudomonadota</taxon>
        <taxon>Alphaproteobacteria</taxon>
        <taxon>Rhodobacterales</taxon>
        <taxon>Roseobacteraceae</taxon>
        <taxon>Roseivivax</taxon>
    </lineage>
</organism>
<name>X7EHH9_9RHOB</name>
<proteinExistence type="predicted"/>
<feature type="transmembrane region" description="Helical" evidence="1">
    <location>
        <begin position="145"/>
        <end position="163"/>
    </location>
</feature>
<protein>
    <submittedName>
        <fullName evidence="2">Uncharacterized protein</fullName>
    </submittedName>
</protein>
<reference evidence="2 3" key="1">
    <citation type="submission" date="2014-01" db="EMBL/GenBank/DDBJ databases">
        <title>Roseivivax halodurans JCM 10272 Genome Sequencing.</title>
        <authorList>
            <person name="Lai Q."/>
            <person name="Li G."/>
            <person name="Shao Z."/>
        </authorList>
    </citation>
    <scope>NUCLEOTIDE SEQUENCE [LARGE SCALE GENOMIC DNA]</scope>
    <source>
        <strain evidence="2 3">JCM 10272</strain>
    </source>
</reference>
<sequence length="207" mass="21215">MTESSFSAQRYNPTGLIAGFGASVSLAILVVGWFGGVDPLVRVAESHPATMPSAAVGFAALFGALLTVSHPQARFLGICVAISVVLLGLGNAVNLGTGTRPNLDMLFADGLLDVDRLSGVTSSALVFAAVGVVALTLGSRRATDLAETGALIGLSGTVATLLGHSFDPLSIYSIQYLSGVSEYEAGLFLLFFLALLTAARNRKAALV</sequence>
<dbReference type="Proteomes" id="UP000022447">
    <property type="component" value="Unassembled WGS sequence"/>
</dbReference>
<dbReference type="EMBL" id="JALZ01000010">
    <property type="protein sequence ID" value="ETX14583.1"/>
    <property type="molecule type" value="Genomic_DNA"/>
</dbReference>
<evidence type="ECO:0000313" key="3">
    <source>
        <dbReference type="Proteomes" id="UP000022447"/>
    </source>
</evidence>
<feature type="transmembrane region" description="Helical" evidence="1">
    <location>
        <begin position="117"/>
        <end position="138"/>
    </location>
</feature>